<dbReference type="GO" id="GO:0009294">
    <property type="term" value="P:DNA-mediated transformation"/>
    <property type="evidence" value="ECO:0007669"/>
    <property type="project" value="InterPro"/>
</dbReference>
<dbReference type="RefSeq" id="WP_095404849.1">
    <property type="nucleotide sequence ID" value="NZ_NOJZ02000001.1"/>
</dbReference>
<sequence length="366" mass="41053">MELKDVYLWLKSIRGISNKTIQKIENEVGNIKKLFDFSDKEIYHLKNINLNIKQNIVKYKSHSYLDNIKEKLHKENINYICIHDEKYPNNLKNIYDAPSILYYKGNVNIINNGLNLAMVGSRKPTRYGISCAKTISNQLSEMGINIVSGLAIGIDSYSHVGCLNGVGKTIAVLGSSVHNPLPKQNIYLSNEILENDGVLISEYGVDSYVIPSNFSNRNRIISGISEGVIVVEAAKKSGALITVEFALDQGKNVFAIPGNINSDMSKGCHKIIKEGAKLVENIEDIIDEYNINSIKDKNIGKNYANISLNEDCIKIINLIKHKGCLQIDEICDYIGMEIKYVNTILNELELYDLVIETNNKTYSLNI</sequence>
<accession>A0A371IWD3</accession>
<dbReference type="NCBIfam" id="TIGR00732">
    <property type="entry name" value="dprA"/>
    <property type="match status" value="1"/>
</dbReference>
<evidence type="ECO:0000256" key="1">
    <source>
        <dbReference type="ARBA" id="ARBA00006525"/>
    </source>
</evidence>
<keyword evidence="4" id="KW-1185">Reference proteome</keyword>
<dbReference type="InterPro" id="IPR010994">
    <property type="entry name" value="RuvA_2-like"/>
</dbReference>
<comment type="similarity">
    <text evidence="1">Belongs to the DprA/Smf family.</text>
</comment>
<evidence type="ECO:0000313" key="4">
    <source>
        <dbReference type="Proteomes" id="UP000243494"/>
    </source>
</evidence>
<dbReference type="OrthoDB" id="9785707at2"/>
<dbReference type="SUPFAM" id="SSF102405">
    <property type="entry name" value="MCP/YpsA-like"/>
    <property type="match status" value="1"/>
</dbReference>
<evidence type="ECO:0000313" key="3">
    <source>
        <dbReference type="EMBL" id="RDY24791.1"/>
    </source>
</evidence>
<dbReference type="Gene3D" id="3.40.50.450">
    <property type="match status" value="1"/>
</dbReference>
<feature type="domain" description="Smf/DprA SLOG" evidence="2">
    <location>
        <begin position="79"/>
        <end position="289"/>
    </location>
</feature>
<dbReference type="Proteomes" id="UP000243494">
    <property type="component" value="Unassembled WGS sequence"/>
</dbReference>
<proteinExistence type="inferred from homology"/>
<dbReference type="PANTHER" id="PTHR43022:SF1">
    <property type="entry name" value="PROTEIN SMF"/>
    <property type="match status" value="1"/>
</dbReference>
<gene>
    <name evidence="3" type="primary">dprA</name>
    <name evidence="3" type="ORF">CHF27_000920</name>
</gene>
<dbReference type="Pfam" id="PF02481">
    <property type="entry name" value="DNA_processg_A"/>
    <property type="match status" value="1"/>
</dbReference>
<comment type="caution">
    <text evidence="3">The sequence shown here is derived from an EMBL/GenBank/DDBJ whole genome shotgun (WGS) entry which is preliminary data.</text>
</comment>
<evidence type="ECO:0000259" key="2">
    <source>
        <dbReference type="Pfam" id="PF02481"/>
    </source>
</evidence>
<dbReference type="InterPro" id="IPR057666">
    <property type="entry name" value="DrpA_SLOG"/>
</dbReference>
<dbReference type="InterPro" id="IPR003488">
    <property type="entry name" value="DprA"/>
</dbReference>
<dbReference type="PANTHER" id="PTHR43022">
    <property type="entry name" value="PROTEIN SMF"/>
    <property type="match status" value="1"/>
</dbReference>
<dbReference type="SUPFAM" id="SSF47781">
    <property type="entry name" value="RuvA domain 2-like"/>
    <property type="match status" value="1"/>
</dbReference>
<dbReference type="EMBL" id="NOJZ02000001">
    <property type="protein sequence ID" value="RDY24791.1"/>
    <property type="molecule type" value="Genomic_DNA"/>
</dbReference>
<name>A0A371IWD3_9FIRM</name>
<organism evidence="3 4">
    <name type="scientific">Romboutsia maritimum</name>
    <dbReference type="NCBI Taxonomy" id="2020948"/>
    <lineage>
        <taxon>Bacteria</taxon>
        <taxon>Bacillati</taxon>
        <taxon>Bacillota</taxon>
        <taxon>Clostridia</taxon>
        <taxon>Peptostreptococcales</taxon>
        <taxon>Peptostreptococcaceae</taxon>
        <taxon>Romboutsia</taxon>
    </lineage>
</organism>
<protein>
    <submittedName>
        <fullName evidence="3">DNA-protecting protein DprA</fullName>
    </submittedName>
</protein>
<reference evidence="3 4" key="1">
    <citation type="journal article" date="2017" name="Genome Announc.">
        <title>Draft Genome Sequence of Romboutsia maritimum sp. nov. Strain CCRI-22766(T), Isolated from Coastal Estuarine Mud.</title>
        <authorList>
            <person name="Maheux A.F."/>
            <person name="Boudreau D.K."/>
            <person name="Berube E."/>
            <person name="Boissinot M."/>
            <person name="Raymond F."/>
            <person name="Brodeur S."/>
            <person name="Corbeil J."/>
            <person name="Brightwell G."/>
            <person name="Broda D."/>
            <person name="Omar R.F."/>
            <person name="Bergeron M.G."/>
        </authorList>
    </citation>
    <scope>NUCLEOTIDE SEQUENCE [LARGE SCALE GENOMIC DNA]</scope>
    <source>
        <strain evidence="3 4">CCRI-22766</strain>
    </source>
</reference>
<dbReference type="AlphaFoldDB" id="A0A371IWD3"/>